<keyword evidence="3" id="KW-0963">Cytoplasm</keyword>
<keyword evidence="11" id="KW-1185">Reference proteome</keyword>
<feature type="binding site" evidence="9">
    <location>
        <position position="161"/>
    </location>
    <ligand>
        <name>Zn(2+)</name>
        <dbReference type="ChEBI" id="CHEBI:29105"/>
        <label>1</label>
    </ligand>
</feature>
<dbReference type="PANTHER" id="PTHR45892">
    <property type="entry name" value="AMINOACYLASE-1"/>
    <property type="match status" value="1"/>
</dbReference>
<dbReference type="Gene3D" id="1.10.150.900">
    <property type="match status" value="1"/>
</dbReference>
<sequence length="585" mass="65349">MGPRHKFATTSNRARGAAPDAMLEDLELEVLELLELLGLKIDRDCFLSELRCIARREIEEMMPSLASGSGPVVPLRWKLSTAAAVDTEQCEWAVTRFQDYLRIRTVHPTPDYLPVTKFLIQQAQSLSLDSKILEFAPSKPIVLMTWTGTDPELASVMFNSHTDVVPVELSKWKHPPFAAHMDDEGNIFARGSQDMKSVGMQYLEAVRNLMDAGFVPLRSVHFSYVPDEEVGGADGAEAFVESHEFEELDVAVVVDEGMASMDDSYRVFNREKILWSFVIKAVGSPGHGSRLFEGMAVDNLREALNRVAAFRERQLNVLKAGEVAEGDVVSINNVFLKAGTPTPTVGLRSWLTFLLTFCFGVRQVIAKLVAIAKQAEAGFDMRLPPEVDADALEKLITEEWAPASHNLSVHFVSKQQVRDENGKPLITSIEDSNPWWVLLKNAITQSGGKLHIPETRTGASDCRFSRRKGIPAFGFSPMSNTPNLMHAHDEFLNVEEYLKGIKVYEEIIKAFSGPHDADGHLDTSRSFCEKLRPVSCRNKEIIKAFSGPHDRRKLVDTTRSFREKLRPVSCRNLSGFLPMKSIFTS</sequence>
<comment type="cofactor">
    <cofactor evidence="9">
        <name>Zn(2+)</name>
        <dbReference type="ChEBI" id="CHEBI:29105"/>
    </cofactor>
    <text evidence="9">Binds 2 Zn(2+) ions per subunit.</text>
</comment>
<feature type="binding site" evidence="9">
    <location>
        <position position="194"/>
    </location>
    <ligand>
        <name>Zn(2+)</name>
        <dbReference type="ChEBI" id="CHEBI:29105"/>
        <label>1</label>
    </ligand>
</feature>
<dbReference type="Gene3D" id="3.30.70.360">
    <property type="match status" value="1"/>
</dbReference>
<evidence type="ECO:0000256" key="5">
    <source>
        <dbReference type="ARBA" id="ARBA00022801"/>
    </source>
</evidence>
<dbReference type="GO" id="GO:0004046">
    <property type="term" value="F:aminoacylase activity"/>
    <property type="evidence" value="ECO:0007669"/>
    <property type="project" value="UniProtKB-EC"/>
</dbReference>
<evidence type="ECO:0000256" key="4">
    <source>
        <dbReference type="ARBA" id="ARBA00022723"/>
    </source>
</evidence>
<organism evidence="10 11">
    <name type="scientific">Marchantia polymorpha subsp. ruderalis</name>
    <dbReference type="NCBI Taxonomy" id="1480154"/>
    <lineage>
        <taxon>Eukaryota</taxon>
        <taxon>Viridiplantae</taxon>
        <taxon>Streptophyta</taxon>
        <taxon>Embryophyta</taxon>
        <taxon>Marchantiophyta</taxon>
        <taxon>Marchantiopsida</taxon>
        <taxon>Marchantiidae</taxon>
        <taxon>Marchantiales</taxon>
        <taxon>Marchantiaceae</taxon>
        <taxon>Marchantia</taxon>
    </lineage>
</organism>
<evidence type="ECO:0000256" key="3">
    <source>
        <dbReference type="ARBA" id="ARBA00022490"/>
    </source>
</evidence>
<evidence type="ECO:0000256" key="6">
    <source>
        <dbReference type="ARBA" id="ARBA00022833"/>
    </source>
</evidence>
<dbReference type="PROSITE" id="PS00758">
    <property type="entry name" value="ARGE_DAPE_CPG2_1"/>
    <property type="match status" value="1"/>
</dbReference>
<evidence type="ECO:0000256" key="9">
    <source>
        <dbReference type="PIRSR" id="PIRSR610159-2"/>
    </source>
</evidence>
<proteinExistence type="predicted"/>
<dbReference type="GO" id="GO:0046872">
    <property type="term" value="F:metal ion binding"/>
    <property type="evidence" value="ECO:0007669"/>
    <property type="project" value="UniProtKB-KW"/>
</dbReference>
<name>A0A176W7E3_MARPO</name>
<dbReference type="PANTHER" id="PTHR45892:SF1">
    <property type="entry name" value="AMINOACYLASE-1"/>
    <property type="match status" value="1"/>
</dbReference>
<dbReference type="Gene3D" id="3.40.630.10">
    <property type="entry name" value="Zn peptidases"/>
    <property type="match status" value="1"/>
</dbReference>
<dbReference type="AlphaFoldDB" id="A0A176W7E3"/>
<evidence type="ECO:0000313" key="10">
    <source>
        <dbReference type="EMBL" id="OAE28541.1"/>
    </source>
</evidence>
<feature type="binding site" evidence="9">
    <location>
        <position position="194"/>
    </location>
    <ligand>
        <name>Zn(2+)</name>
        <dbReference type="ChEBI" id="CHEBI:29105"/>
        <label>2</label>
    </ligand>
</feature>
<feature type="binding site" evidence="9">
    <location>
        <position position="256"/>
    </location>
    <ligand>
        <name>Zn(2+)</name>
        <dbReference type="ChEBI" id="CHEBI:29105"/>
        <label>1</label>
    </ligand>
</feature>
<accession>A0A176W7E3</accession>
<comment type="subcellular location">
    <subcellularLocation>
        <location evidence="1">Cytoplasm</location>
    </subcellularLocation>
</comment>
<dbReference type="NCBIfam" id="TIGR01880">
    <property type="entry name" value="Ac-peptdase-euk"/>
    <property type="match status" value="1"/>
</dbReference>
<dbReference type="GO" id="GO:0005737">
    <property type="term" value="C:cytoplasm"/>
    <property type="evidence" value="ECO:0007669"/>
    <property type="project" value="UniProtKB-SubCell"/>
</dbReference>
<feature type="active site" description="Proton acceptor" evidence="8">
    <location>
        <position position="228"/>
    </location>
</feature>
<protein>
    <recommendedName>
        <fullName evidence="2">N-acyl-aliphatic-L-amino acid amidohydrolase</fullName>
        <ecNumber evidence="2">3.5.1.14</ecNumber>
    </recommendedName>
    <alternativeName>
        <fullName evidence="7">N-acyl-L-amino-acid amidohydrolase</fullName>
    </alternativeName>
</protein>
<dbReference type="GO" id="GO:0006520">
    <property type="term" value="P:amino acid metabolic process"/>
    <property type="evidence" value="ECO:0007669"/>
    <property type="project" value="InterPro"/>
</dbReference>
<dbReference type="InterPro" id="IPR001261">
    <property type="entry name" value="ArgE/DapE_CS"/>
</dbReference>
<reference evidence="10" key="1">
    <citation type="submission" date="2016-03" db="EMBL/GenBank/DDBJ databases">
        <title>Mechanisms controlling the formation of the plant cell surface in tip-growing cells are functionally conserved among land plants.</title>
        <authorList>
            <person name="Honkanen S."/>
            <person name="Jones V.A."/>
            <person name="Morieri G."/>
            <person name="Champion C."/>
            <person name="Hetherington A.J."/>
            <person name="Kelly S."/>
            <person name="Saint-Marcoux D."/>
            <person name="Proust H."/>
            <person name="Prescott H."/>
            <person name="Dolan L."/>
        </authorList>
    </citation>
    <scope>NUCLEOTIDE SEQUENCE [LARGE SCALE GENOMIC DNA]</scope>
    <source>
        <tissue evidence="10">Whole gametophyte</tissue>
    </source>
</reference>
<dbReference type="FunFam" id="3.40.630.10:FF:000019">
    <property type="entry name" value="Aminoacylase 1"/>
    <property type="match status" value="1"/>
</dbReference>
<dbReference type="Pfam" id="PF01546">
    <property type="entry name" value="Peptidase_M20"/>
    <property type="match status" value="1"/>
</dbReference>
<dbReference type="SUPFAM" id="SSF53187">
    <property type="entry name" value="Zn-dependent exopeptidases"/>
    <property type="match status" value="1"/>
</dbReference>
<dbReference type="EC" id="3.5.1.14" evidence="2"/>
<evidence type="ECO:0000256" key="1">
    <source>
        <dbReference type="ARBA" id="ARBA00004496"/>
    </source>
</evidence>
<evidence type="ECO:0000256" key="8">
    <source>
        <dbReference type="PIRSR" id="PIRSR610159-1"/>
    </source>
</evidence>
<gene>
    <name evidence="10" type="ORF">AXG93_2175s1240</name>
</gene>
<keyword evidence="6 9" id="KW-0862">Zinc</keyword>
<dbReference type="EMBL" id="LVLJ01001709">
    <property type="protein sequence ID" value="OAE28541.1"/>
    <property type="molecule type" value="Genomic_DNA"/>
</dbReference>
<dbReference type="InterPro" id="IPR002933">
    <property type="entry name" value="Peptidase_M20"/>
</dbReference>
<dbReference type="InterPro" id="IPR052083">
    <property type="entry name" value="Aminoacylase-1_M20A"/>
</dbReference>
<evidence type="ECO:0000256" key="2">
    <source>
        <dbReference type="ARBA" id="ARBA00011913"/>
    </source>
</evidence>
<keyword evidence="5" id="KW-0378">Hydrolase</keyword>
<evidence type="ECO:0000313" key="11">
    <source>
        <dbReference type="Proteomes" id="UP000077202"/>
    </source>
</evidence>
<feature type="active site" evidence="8">
    <location>
        <position position="163"/>
    </location>
</feature>
<evidence type="ECO:0000256" key="7">
    <source>
        <dbReference type="ARBA" id="ARBA00029656"/>
    </source>
</evidence>
<keyword evidence="4 9" id="KW-0479">Metal-binding</keyword>
<dbReference type="Proteomes" id="UP000077202">
    <property type="component" value="Unassembled WGS sequence"/>
</dbReference>
<dbReference type="InterPro" id="IPR010159">
    <property type="entry name" value="N-acyl_aa_amidohydrolase"/>
</dbReference>
<feature type="binding site" evidence="9">
    <location>
        <position position="229"/>
    </location>
    <ligand>
        <name>Zn(2+)</name>
        <dbReference type="ChEBI" id="CHEBI:29105"/>
        <label>2</label>
    </ligand>
</feature>
<feature type="binding site" evidence="9">
    <location>
        <position position="486"/>
    </location>
    <ligand>
        <name>Zn(2+)</name>
        <dbReference type="ChEBI" id="CHEBI:29105"/>
        <label>2</label>
    </ligand>
</feature>
<comment type="caution">
    <text evidence="10">The sequence shown here is derived from an EMBL/GenBank/DDBJ whole genome shotgun (WGS) entry which is preliminary data.</text>
</comment>